<evidence type="ECO:0000256" key="8">
    <source>
        <dbReference type="ARBA" id="ARBA00023006"/>
    </source>
</evidence>
<dbReference type="CDD" id="cd17483">
    <property type="entry name" value="MFS_Atg22_like"/>
    <property type="match status" value="1"/>
</dbReference>
<proteinExistence type="inferred from homology"/>
<evidence type="ECO:0000256" key="4">
    <source>
        <dbReference type="ARBA" id="ARBA00022554"/>
    </source>
</evidence>
<dbReference type="InterPro" id="IPR050495">
    <property type="entry name" value="ATG22/LtaA_families"/>
</dbReference>
<dbReference type="STRING" id="4955.A0A1G4MGQ7"/>
<feature type="transmembrane region" description="Helical" evidence="10">
    <location>
        <begin position="368"/>
        <end position="388"/>
    </location>
</feature>
<dbReference type="Gene3D" id="1.20.1250.20">
    <property type="entry name" value="MFS general substrate transporter like domains"/>
    <property type="match status" value="1"/>
</dbReference>
<dbReference type="OrthoDB" id="42657at2759"/>
<sequence length="506" mass="56737">MNYEAVPSGEQLLVGFQRQKQVTNNVIGWYLYSFSSEPFIVSAVSTYVPLMLEQFARINGVRLDDHSLSCSEYDGKCVLGLFNNTFYIDTSSFALYTFSLSVFCQTIMVISISGLADMWKSVQFKGKVVVAFGIGGALSTVAISQLNSSQFYSLAFLSIASNCCYGVVNVVGNSLLPLFVADLLKYCPEHRTSDIEKLTTLISGRGSSLGYISALLVQICSIFLVRMSKSHDNIQVAVFFVGIWWFIWQLPMTWLLKDVVPVEMRSEQLRVTNATRYLKYGWMSLFESLKHARLLKDVMVFLVGWFIISDSITTINSTAILFAKTELKMNTLNMISVSILTLISAICGAIFIPELLSVRLRQPPQRAMIYIICWASVIPLYGTLGFFFDTVGLKHKFEMYLLAIWYGVALGGLSAVSRSVFSLIIPTGKESTFFSLFNVTDKGSSIMGPFLIGVLTDKTHNIRYSFYLLLMLLILSLPVFNALNVERGRREAKELSELNQPDDRNE</sequence>
<name>A0A1G4MGQ7_LACFM</name>
<evidence type="ECO:0000256" key="5">
    <source>
        <dbReference type="ARBA" id="ARBA00022692"/>
    </source>
</evidence>
<dbReference type="PANTHER" id="PTHR23519">
    <property type="entry name" value="AUTOPHAGY-RELATED PROTEIN 22"/>
    <property type="match status" value="1"/>
</dbReference>
<evidence type="ECO:0000256" key="6">
    <source>
        <dbReference type="ARBA" id="ARBA00022970"/>
    </source>
</evidence>
<feature type="transmembrane region" description="Helical" evidence="10">
    <location>
        <begin position="400"/>
        <end position="421"/>
    </location>
</feature>
<dbReference type="AlphaFoldDB" id="A0A1G4MGQ7"/>
<accession>A0A1G4MGQ7</accession>
<keyword evidence="8 10" id="KW-0072">Autophagy</keyword>
<evidence type="ECO:0000256" key="2">
    <source>
        <dbReference type="ARBA" id="ARBA00006978"/>
    </source>
</evidence>
<dbReference type="InterPro" id="IPR024671">
    <property type="entry name" value="Atg22-like"/>
</dbReference>
<evidence type="ECO:0000313" key="12">
    <source>
        <dbReference type="Proteomes" id="UP000190831"/>
    </source>
</evidence>
<keyword evidence="5 10" id="KW-0812">Transmembrane</keyword>
<keyword evidence="3 10" id="KW-0813">Transport</keyword>
<feature type="transmembrane region" description="Helical" evidence="10">
    <location>
        <begin position="128"/>
        <end position="146"/>
    </location>
</feature>
<dbReference type="InterPro" id="IPR044738">
    <property type="entry name" value="Atg22"/>
</dbReference>
<dbReference type="GO" id="GO:0005774">
    <property type="term" value="C:vacuolar membrane"/>
    <property type="evidence" value="ECO:0007669"/>
    <property type="project" value="UniProtKB-SubCell"/>
</dbReference>
<comment type="caution">
    <text evidence="10">Lacks conserved residue(s) required for the propagation of feature annotation.</text>
</comment>
<evidence type="ECO:0000256" key="10">
    <source>
        <dbReference type="RuleBase" id="RU363073"/>
    </source>
</evidence>
<dbReference type="EMBL" id="LT598486">
    <property type="protein sequence ID" value="SCW03019.1"/>
    <property type="molecule type" value="Genomic_DNA"/>
</dbReference>
<keyword evidence="6 10" id="KW-0029">Amino-acid transport</keyword>
<keyword evidence="4 10" id="KW-0926">Vacuole</keyword>
<protein>
    <recommendedName>
        <fullName evidence="10">Autophagy-related protein</fullName>
    </recommendedName>
</protein>
<comment type="function">
    <text evidence="10">Vacuolar effluxer which mediate the efflux of amino acids resulting from autophagic degradation. The release of autophagic amino acids allows the maintenance of protein synthesis and viability during nitrogen starvation.</text>
</comment>
<dbReference type="OMA" id="QPWEIFP"/>
<feature type="transmembrane region" description="Helical" evidence="10">
    <location>
        <begin position="335"/>
        <end position="356"/>
    </location>
</feature>
<gene>
    <name evidence="11" type="ORF">LAFE_0G01156G</name>
</gene>
<keyword evidence="7 10" id="KW-1133">Transmembrane helix</keyword>
<dbReference type="SUPFAM" id="SSF103473">
    <property type="entry name" value="MFS general substrate transporter"/>
    <property type="match status" value="1"/>
</dbReference>
<evidence type="ECO:0000256" key="7">
    <source>
        <dbReference type="ARBA" id="ARBA00022989"/>
    </source>
</evidence>
<evidence type="ECO:0000256" key="1">
    <source>
        <dbReference type="ARBA" id="ARBA00004128"/>
    </source>
</evidence>
<feature type="transmembrane region" description="Helical" evidence="10">
    <location>
        <begin position="93"/>
        <end position="116"/>
    </location>
</feature>
<dbReference type="Proteomes" id="UP000190831">
    <property type="component" value="Chromosome G"/>
</dbReference>
<dbReference type="Pfam" id="PF11700">
    <property type="entry name" value="ATG22"/>
    <property type="match status" value="1"/>
</dbReference>
<evidence type="ECO:0000256" key="3">
    <source>
        <dbReference type="ARBA" id="ARBA00022448"/>
    </source>
</evidence>
<dbReference type="GO" id="GO:0032974">
    <property type="term" value="P:amino acid transmembrane export from vacuole"/>
    <property type="evidence" value="ECO:0007669"/>
    <property type="project" value="InterPro"/>
</dbReference>
<comment type="similarity">
    <text evidence="2 10">Belongs to the ATG22 family.</text>
</comment>
<keyword evidence="12" id="KW-1185">Reference proteome</keyword>
<evidence type="ECO:0000313" key="11">
    <source>
        <dbReference type="EMBL" id="SCW03019.1"/>
    </source>
</evidence>
<dbReference type="PANTHER" id="PTHR23519:SF1">
    <property type="entry name" value="AUTOPHAGY-RELATED PROTEIN 22"/>
    <property type="match status" value="1"/>
</dbReference>
<organism evidence="11 12">
    <name type="scientific">Lachancea fermentati</name>
    <name type="common">Zygosaccharomyces fermentati</name>
    <dbReference type="NCBI Taxonomy" id="4955"/>
    <lineage>
        <taxon>Eukaryota</taxon>
        <taxon>Fungi</taxon>
        <taxon>Dikarya</taxon>
        <taxon>Ascomycota</taxon>
        <taxon>Saccharomycotina</taxon>
        <taxon>Saccharomycetes</taxon>
        <taxon>Saccharomycetales</taxon>
        <taxon>Saccharomycetaceae</taxon>
        <taxon>Lachancea</taxon>
    </lineage>
</organism>
<reference evidence="11 12" key="1">
    <citation type="submission" date="2016-03" db="EMBL/GenBank/DDBJ databases">
        <authorList>
            <person name="Devillers H."/>
        </authorList>
    </citation>
    <scope>NUCLEOTIDE SEQUENCE [LARGE SCALE GENOMIC DNA]</scope>
    <source>
        <strain evidence="11">CBS 6772</strain>
    </source>
</reference>
<feature type="transmembrane region" description="Helical" evidence="10">
    <location>
        <begin position="298"/>
        <end position="323"/>
    </location>
</feature>
<keyword evidence="9 10" id="KW-0472">Membrane</keyword>
<dbReference type="GO" id="GO:0006914">
    <property type="term" value="P:autophagy"/>
    <property type="evidence" value="ECO:0007669"/>
    <property type="project" value="UniProtKB-KW"/>
</dbReference>
<dbReference type="InterPro" id="IPR036259">
    <property type="entry name" value="MFS_trans_sf"/>
</dbReference>
<feature type="transmembrane region" description="Helical" evidence="10">
    <location>
        <begin position="208"/>
        <end position="228"/>
    </location>
</feature>
<comment type="subcellular location">
    <subcellularLocation>
        <location evidence="1 10">Vacuole membrane</location>
        <topology evidence="1 10">Multi-pass membrane protein</topology>
    </subcellularLocation>
</comment>
<evidence type="ECO:0000256" key="9">
    <source>
        <dbReference type="ARBA" id="ARBA00023136"/>
    </source>
</evidence>
<feature type="transmembrane region" description="Helical" evidence="10">
    <location>
        <begin position="464"/>
        <end position="483"/>
    </location>
</feature>
<feature type="transmembrane region" description="Helical" evidence="10">
    <location>
        <begin position="234"/>
        <end position="256"/>
    </location>
</feature>